<keyword evidence="2 5" id="KW-0378">Hydrolase</keyword>
<proteinExistence type="inferred from homology"/>
<keyword evidence="6" id="KW-1185">Reference proteome</keyword>
<reference evidence="5 6" key="1">
    <citation type="journal article" date="2015" name="Genome Announc.">
        <title>Expanding the biotechnology potential of lactobacilli through comparative genomics of 213 strains and associated genera.</title>
        <authorList>
            <person name="Sun Z."/>
            <person name="Harris H.M."/>
            <person name="McCann A."/>
            <person name="Guo C."/>
            <person name="Argimon S."/>
            <person name="Zhang W."/>
            <person name="Yang X."/>
            <person name="Jeffery I.B."/>
            <person name="Cooney J.C."/>
            <person name="Kagawa T.F."/>
            <person name="Liu W."/>
            <person name="Song Y."/>
            <person name="Salvetti E."/>
            <person name="Wrobel A."/>
            <person name="Rasinkangas P."/>
            <person name="Parkhill J."/>
            <person name="Rea M.C."/>
            <person name="O'Sullivan O."/>
            <person name="Ritari J."/>
            <person name="Douillard F.P."/>
            <person name="Paul Ross R."/>
            <person name="Yang R."/>
            <person name="Briner A.E."/>
            <person name="Felis G.E."/>
            <person name="de Vos W.M."/>
            <person name="Barrangou R."/>
            <person name="Klaenhammer T.R."/>
            <person name="Caufield P.W."/>
            <person name="Cui Y."/>
            <person name="Zhang H."/>
            <person name="O'Toole P.W."/>
        </authorList>
    </citation>
    <scope>NUCLEOTIDE SEQUENCE [LARGE SCALE GENOMIC DNA]</scope>
    <source>
        <strain evidence="5 6">DSM 16043</strain>
    </source>
</reference>
<dbReference type="SUPFAM" id="SSF51011">
    <property type="entry name" value="Glycosyl hydrolase domain"/>
    <property type="match status" value="1"/>
</dbReference>
<dbReference type="EMBL" id="AZFM01000026">
    <property type="protein sequence ID" value="KRL89268.1"/>
    <property type="molecule type" value="Genomic_DNA"/>
</dbReference>
<accession>A0A0R1U9J2</accession>
<dbReference type="Gene3D" id="2.60.40.1180">
    <property type="entry name" value="Golgi alpha-mannosidase II"/>
    <property type="match status" value="1"/>
</dbReference>
<dbReference type="AlphaFoldDB" id="A0A0R1U9J2"/>
<evidence type="ECO:0000256" key="2">
    <source>
        <dbReference type="RuleBase" id="RU361185"/>
    </source>
</evidence>
<sequence>MNSIVKGKTYRFTVITNSLIRIEENINGHFEDRPTTAIQNRNFASPEPKILKNHNGHEVEIITPALHLYYDGGQLSPESLYADIKVAQNLHVSRWYFDNKNAEGTNNLKGTARTLDRADGSIELEDGIMSKDGYSYLDDSSSFVYDQEQDNYLPRDEEQIDGYLFTYGRNYQKELKDFYSLTGKTPLVPRFALGNWWSRYHPYSQKEYMDLIEKFEEKDIPINVSVIDMDWHKVKIPEKYGSPWTGFSWNKDLFPDHIQFLQWLHQHNKHVSLNIHPADGIRAFEDQYPAVAKDLNLDTENEEPAAFDLANTKFRNAYFKDVLHPLEKEGVDFWWIDWQQGFSKSKKSLDPLWLLNHYQYEDIKNEKSNDALILSRYAGVGSHRYPLGFSGDTVISWHSLDFQPYFTTTAANIGYTWWSHDIGGHMMGSFDGELSTRWLQFGVFSPINRLHSSNNLFSGKEPWNFRLDYEKSQEKFLRLRAKLVPILDTANYQTSENGVPIVKPLYYDYSKEDEAYNLKNEYIFASNMLVSPITRPHDSATQLGYSKTWLPKGQWVDYFTHVLYEGNTTLKTYRSIDEMPVFVRKGSLVVTNPDYMDDIDKLPESLEVTVFPGENCDYTLIEHQDNKVVKTQFEWDEQTSKLNWKIIGDKEIIPTNRQIIVKIVKYDIKDVFEKVYQLLQTAKISYEIKQELYQRFISKKYSYGDFINYLNNLEDENLRSAMSELAYAREAYHE</sequence>
<comment type="similarity">
    <text evidence="1 2">Belongs to the glycosyl hydrolase 31 family.</text>
</comment>
<dbReference type="SUPFAM" id="SSF51445">
    <property type="entry name" value="(Trans)glycosidases"/>
    <property type="match status" value="1"/>
</dbReference>
<dbReference type="PANTHER" id="PTHR43863">
    <property type="entry name" value="HYDROLASE, PUTATIVE (AFU_ORTHOLOGUE AFUA_1G03140)-RELATED"/>
    <property type="match status" value="1"/>
</dbReference>
<dbReference type="PATRIC" id="fig|1423763.3.peg.900"/>
<gene>
    <name evidence="5" type="ORF">FC46_GL000885</name>
</gene>
<evidence type="ECO:0000259" key="4">
    <source>
        <dbReference type="Pfam" id="PF21365"/>
    </source>
</evidence>
<feature type="domain" description="Glycosyl hydrolase family 31 C-terminal" evidence="4">
    <location>
        <begin position="498"/>
        <end position="588"/>
    </location>
</feature>
<dbReference type="Pfam" id="PF21365">
    <property type="entry name" value="Glyco_hydro_31_3rd"/>
    <property type="match status" value="1"/>
</dbReference>
<dbReference type="Gene3D" id="3.20.20.80">
    <property type="entry name" value="Glycosidases"/>
    <property type="match status" value="1"/>
</dbReference>
<organism evidence="5 6">
    <name type="scientific">Lactobacillus kalixensis DSM 16043</name>
    <dbReference type="NCBI Taxonomy" id="1423763"/>
    <lineage>
        <taxon>Bacteria</taxon>
        <taxon>Bacillati</taxon>
        <taxon>Bacillota</taxon>
        <taxon>Bacilli</taxon>
        <taxon>Lactobacillales</taxon>
        <taxon>Lactobacillaceae</taxon>
        <taxon>Lactobacillus</taxon>
    </lineage>
</organism>
<evidence type="ECO:0000259" key="3">
    <source>
        <dbReference type="Pfam" id="PF01055"/>
    </source>
</evidence>
<dbReference type="InterPro" id="IPR051816">
    <property type="entry name" value="Glycosyl_Hydrolase_31"/>
</dbReference>
<evidence type="ECO:0000313" key="6">
    <source>
        <dbReference type="Proteomes" id="UP000051036"/>
    </source>
</evidence>
<dbReference type="Proteomes" id="UP000051036">
    <property type="component" value="Unassembled WGS sequence"/>
</dbReference>
<keyword evidence="2" id="KW-0326">Glycosidase</keyword>
<dbReference type="InterPro" id="IPR048395">
    <property type="entry name" value="Glyco_hydro_31_C"/>
</dbReference>
<dbReference type="STRING" id="1423763.FC46_GL000885"/>
<protein>
    <submittedName>
        <fullName evidence="5">Glycosyl hydrolase, family 31</fullName>
    </submittedName>
</protein>
<comment type="caution">
    <text evidence="5">The sequence shown here is derived from an EMBL/GenBank/DDBJ whole genome shotgun (WGS) entry which is preliminary data.</text>
</comment>
<dbReference type="GO" id="GO:0005975">
    <property type="term" value="P:carbohydrate metabolic process"/>
    <property type="evidence" value="ECO:0007669"/>
    <property type="project" value="InterPro"/>
</dbReference>
<dbReference type="InterPro" id="IPR013780">
    <property type="entry name" value="Glyco_hydro_b"/>
</dbReference>
<dbReference type="InterPro" id="IPR000322">
    <property type="entry name" value="Glyco_hydro_31_TIM"/>
</dbReference>
<feature type="domain" description="Glycoside hydrolase family 31 TIM barrel" evidence="3">
    <location>
        <begin position="185"/>
        <end position="489"/>
    </location>
</feature>
<dbReference type="Pfam" id="PF01055">
    <property type="entry name" value="Glyco_hydro_31_2nd"/>
    <property type="match status" value="1"/>
</dbReference>
<dbReference type="RefSeq" id="WP_057799339.1">
    <property type="nucleotide sequence ID" value="NZ_AZFM01000026.1"/>
</dbReference>
<evidence type="ECO:0000313" key="5">
    <source>
        <dbReference type="EMBL" id="KRL89268.1"/>
    </source>
</evidence>
<evidence type="ECO:0000256" key="1">
    <source>
        <dbReference type="ARBA" id="ARBA00007806"/>
    </source>
</evidence>
<name>A0A0R1U9J2_9LACO</name>
<dbReference type="OrthoDB" id="176168at2"/>
<dbReference type="GO" id="GO:0004553">
    <property type="term" value="F:hydrolase activity, hydrolyzing O-glycosyl compounds"/>
    <property type="evidence" value="ECO:0007669"/>
    <property type="project" value="InterPro"/>
</dbReference>
<dbReference type="CDD" id="cd06595">
    <property type="entry name" value="GH31_u1"/>
    <property type="match status" value="1"/>
</dbReference>
<dbReference type="PANTHER" id="PTHR43863:SF2">
    <property type="entry name" value="MALTASE-GLUCOAMYLASE"/>
    <property type="match status" value="1"/>
</dbReference>
<dbReference type="InterPro" id="IPR017853">
    <property type="entry name" value="GH"/>
</dbReference>